<feature type="transmembrane region" description="Helical" evidence="8">
    <location>
        <begin position="227"/>
        <end position="246"/>
    </location>
</feature>
<keyword evidence="3" id="KW-0813">Transport</keyword>
<keyword evidence="6 8" id="KW-1133">Transmembrane helix</keyword>
<keyword evidence="4 8" id="KW-1003">Cell membrane</keyword>
<keyword evidence="7 8" id="KW-0472">Membrane</keyword>
<organism evidence="9 10">
    <name type="scientific">Glycomyces sambucus</name>
    <dbReference type="NCBI Taxonomy" id="380244"/>
    <lineage>
        <taxon>Bacteria</taxon>
        <taxon>Bacillati</taxon>
        <taxon>Actinomycetota</taxon>
        <taxon>Actinomycetes</taxon>
        <taxon>Glycomycetales</taxon>
        <taxon>Glycomycetaceae</taxon>
        <taxon>Glycomyces</taxon>
    </lineage>
</organism>
<feature type="transmembrane region" description="Helical" evidence="8">
    <location>
        <begin position="99"/>
        <end position="117"/>
    </location>
</feature>
<comment type="similarity">
    <text evidence="2 8">Belongs to the 4-toluene sulfonate uptake permease (TSUP) (TC 2.A.102) family.</text>
</comment>
<reference evidence="10" key="1">
    <citation type="submission" date="2016-10" db="EMBL/GenBank/DDBJ databases">
        <authorList>
            <person name="Varghese N."/>
            <person name="Submissions S."/>
        </authorList>
    </citation>
    <scope>NUCLEOTIDE SEQUENCE [LARGE SCALE GENOMIC DNA]</scope>
    <source>
        <strain evidence="10">CGMCC 4.3147</strain>
    </source>
</reference>
<evidence type="ECO:0000313" key="10">
    <source>
        <dbReference type="Proteomes" id="UP000198662"/>
    </source>
</evidence>
<accession>A0A1G9JJ41</accession>
<dbReference type="EMBL" id="FNGF01000005">
    <property type="protein sequence ID" value="SDL37508.1"/>
    <property type="molecule type" value="Genomic_DNA"/>
</dbReference>
<evidence type="ECO:0000256" key="4">
    <source>
        <dbReference type="ARBA" id="ARBA00022475"/>
    </source>
</evidence>
<name>A0A1G9JJ41_9ACTN</name>
<evidence type="ECO:0000256" key="5">
    <source>
        <dbReference type="ARBA" id="ARBA00022692"/>
    </source>
</evidence>
<dbReference type="STRING" id="380244.SAMN05216298_3676"/>
<dbReference type="PANTHER" id="PTHR30269">
    <property type="entry name" value="TRANSMEMBRANE PROTEIN YFCA"/>
    <property type="match status" value="1"/>
</dbReference>
<protein>
    <recommendedName>
        <fullName evidence="8">Probable membrane transporter protein</fullName>
    </recommendedName>
</protein>
<evidence type="ECO:0000256" key="2">
    <source>
        <dbReference type="ARBA" id="ARBA00009142"/>
    </source>
</evidence>
<dbReference type="InterPro" id="IPR052017">
    <property type="entry name" value="TSUP"/>
</dbReference>
<sequence>MDPQHLALLVAAGFGAGVCNALAGGGSLLTFPALLAIGMPPVAATVTNAVSVWPGYIGNAVALRSHLTSFRPLLPRLVALAAGGAVTGTVALLAAPPEVFTALVPFLILSATALFACQPLIARRLAASGGTSAPLLYCGVFVGGAYGAYFNGGMGIVFLTALALGLDAAIGRLNGLKALLTLTAGTTAMISVALFGPVQWPAVLVLAPACLLGGFAGAKLADRLKPAAFRVLVIAFGTAAGTAMLLT</sequence>
<dbReference type="Pfam" id="PF01925">
    <property type="entry name" value="TauE"/>
    <property type="match status" value="1"/>
</dbReference>
<dbReference type="InterPro" id="IPR002781">
    <property type="entry name" value="TM_pro_TauE-like"/>
</dbReference>
<feature type="transmembrane region" description="Helical" evidence="8">
    <location>
        <begin position="73"/>
        <end position="93"/>
    </location>
</feature>
<dbReference type="GO" id="GO:0005886">
    <property type="term" value="C:plasma membrane"/>
    <property type="evidence" value="ECO:0007669"/>
    <property type="project" value="UniProtKB-SubCell"/>
</dbReference>
<feature type="transmembrane region" description="Helical" evidence="8">
    <location>
        <begin position="31"/>
        <end position="53"/>
    </location>
</feature>
<feature type="transmembrane region" description="Helical" evidence="8">
    <location>
        <begin position="202"/>
        <end position="220"/>
    </location>
</feature>
<evidence type="ECO:0000256" key="1">
    <source>
        <dbReference type="ARBA" id="ARBA00004651"/>
    </source>
</evidence>
<evidence type="ECO:0000256" key="6">
    <source>
        <dbReference type="ARBA" id="ARBA00022989"/>
    </source>
</evidence>
<comment type="subcellular location">
    <subcellularLocation>
        <location evidence="1 8">Cell membrane</location>
        <topology evidence="1 8">Multi-pass membrane protein</topology>
    </subcellularLocation>
</comment>
<dbReference type="AlphaFoldDB" id="A0A1G9JJ41"/>
<dbReference type="Proteomes" id="UP000198662">
    <property type="component" value="Unassembled WGS sequence"/>
</dbReference>
<dbReference type="PANTHER" id="PTHR30269:SF0">
    <property type="entry name" value="MEMBRANE TRANSPORTER PROTEIN YFCA-RELATED"/>
    <property type="match status" value="1"/>
</dbReference>
<evidence type="ECO:0000256" key="3">
    <source>
        <dbReference type="ARBA" id="ARBA00022448"/>
    </source>
</evidence>
<dbReference type="RefSeq" id="WP_176953394.1">
    <property type="nucleotide sequence ID" value="NZ_FNGF01000005.1"/>
</dbReference>
<evidence type="ECO:0000256" key="8">
    <source>
        <dbReference type="RuleBase" id="RU363041"/>
    </source>
</evidence>
<proteinExistence type="inferred from homology"/>
<evidence type="ECO:0000256" key="7">
    <source>
        <dbReference type="ARBA" id="ARBA00023136"/>
    </source>
</evidence>
<gene>
    <name evidence="9" type="ORF">SAMN05216298_3676</name>
</gene>
<evidence type="ECO:0000313" key="9">
    <source>
        <dbReference type="EMBL" id="SDL37508.1"/>
    </source>
</evidence>
<keyword evidence="5 8" id="KW-0812">Transmembrane</keyword>
<keyword evidence="10" id="KW-1185">Reference proteome</keyword>